<dbReference type="Pfam" id="PF00642">
    <property type="entry name" value="zf-CCCH"/>
    <property type="match status" value="1"/>
</dbReference>
<dbReference type="EMBL" id="RHFK02000010">
    <property type="protein sequence ID" value="TWW70313.1"/>
    <property type="molecule type" value="Genomic_DNA"/>
</dbReference>
<name>A0A5C6NSL9_9TELE</name>
<dbReference type="InterPro" id="IPR000571">
    <property type="entry name" value="Znf_CCCH"/>
</dbReference>
<dbReference type="PANTHER" id="PTHR12930">
    <property type="entry name" value="ZINC FINGER PROTEIN 183"/>
    <property type="match status" value="1"/>
</dbReference>
<feature type="domain" description="C3H1-type" evidence="5">
    <location>
        <begin position="2"/>
        <end position="32"/>
    </location>
</feature>
<dbReference type="PROSITE" id="PS50103">
    <property type="entry name" value="ZF_C3H1"/>
    <property type="match status" value="1"/>
</dbReference>
<keyword evidence="7" id="KW-1185">Reference proteome</keyword>
<dbReference type="GO" id="GO:0008270">
    <property type="term" value="F:zinc ion binding"/>
    <property type="evidence" value="ECO:0007669"/>
    <property type="project" value="UniProtKB-KW"/>
</dbReference>
<dbReference type="GO" id="GO:0005684">
    <property type="term" value="C:U2-type spliceosomal complex"/>
    <property type="evidence" value="ECO:0007669"/>
    <property type="project" value="TreeGrafter"/>
</dbReference>
<dbReference type="SUPFAM" id="SSF90229">
    <property type="entry name" value="CCCH zinc finger"/>
    <property type="match status" value="1"/>
</dbReference>
<evidence type="ECO:0000313" key="7">
    <source>
        <dbReference type="Proteomes" id="UP000324091"/>
    </source>
</evidence>
<dbReference type="Proteomes" id="UP000324091">
    <property type="component" value="Chromosome 18"/>
</dbReference>
<evidence type="ECO:0000256" key="2">
    <source>
        <dbReference type="ARBA" id="ARBA00022771"/>
    </source>
</evidence>
<feature type="zinc finger region" description="C3H1-type" evidence="4">
    <location>
        <begin position="2"/>
        <end position="32"/>
    </location>
</feature>
<reference evidence="6 7" key="1">
    <citation type="submission" date="2019-04" db="EMBL/GenBank/DDBJ databases">
        <title>Chromosome genome assembly for Takifugu flavidus.</title>
        <authorList>
            <person name="Xiao S."/>
        </authorList>
    </citation>
    <scope>NUCLEOTIDE SEQUENCE [LARGE SCALE GENOMIC DNA]</scope>
    <source>
        <strain evidence="6">HTHZ2018</strain>
        <tissue evidence="6">Muscle</tissue>
    </source>
</reference>
<accession>A0A5C6NSL9</accession>
<evidence type="ECO:0000256" key="4">
    <source>
        <dbReference type="PROSITE-ProRule" id="PRU00723"/>
    </source>
</evidence>
<keyword evidence="1 4" id="KW-0479">Metal-binding</keyword>
<gene>
    <name evidence="6" type="ORF">D4764_18G0011190</name>
</gene>
<dbReference type="InterPro" id="IPR039971">
    <property type="entry name" value="CWC24-like"/>
</dbReference>
<evidence type="ECO:0000259" key="5">
    <source>
        <dbReference type="PROSITE" id="PS50103"/>
    </source>
</evidence>
<proteinExistence type="predicted"/>
<evidence type="ECO:0000256" key="3">
    <source>
        <dbReference type="ARBA" id="ARBA00022833"/>
    </source>
</evidence>
<comment type="caution">
    <text evidence="6">The sequence shown here is derived from an EMBL/GenBank/DDBJ whole genome shotgun (WGS) entry which is preliminary data.</text>
</comment>
<keyword evidence="3 4" id="KW-0862">Zinc</keyword>
<keyword evidence="2 4" id="KW-0863">Zinc-finger</keyword>
<dbReference type="AlphaFoldDB" id="A0A5C6NSL9"/>
<dbReference type="InterPro" id="IPR036855">
    <property type="entry name" value="Znf_CCCH_sf"/>
</dbReference>
<protein>
    <submittedName>
        <fullName evidence="6">RING finger protein 113A</fullName>
    </submittedName>
</protein>
<organism evidence="6 7">
    <name type="scientific">Takifugu flavidus</name>
    <name type="common">sansaifugu</name>
    <dbReference type="NCBI Taxonomy" id="433684"/>
    <lineage>
        <taxon>Eukaryota</taxon>
        <taxon>Metazoa</taxon>
        <taxon>Chordata</taxon>
        <taxon>Craniata</taxon>
        <taxon>Vertebrata</taxon>
        <taxon>Euteleostomi</taxon>
        <taxon>Actinopterygii</taxon>
        <taxon>Neopterygii</taxon>
        <taxon>Teleostei</taxon>
        <taxon>Neoteleostei</taxon>
        <taxon>Acanthomorphata</taxon>
        <taxon>Eupercaria</taxon>
        <taxon>Tetraodontiformes</taxon>
        <taxon>Tetradontoidea</taxon>
        <taxon>Tetraodontidae</taxon>
        <taxon>Takifugu</taxon>
    </lineage>
</organism>
<sequence length="144" mass="15713">MSAQTAPPSHSQVGLSGFCGFGDSCKFLHDRSDYKHGWQIERELEEGRYGAASEFQHGSFLVPISVLCHTSQSSRWLRPGCQVLMDTGGEGGDLAWPRIPKRPRGRGLMESGCIQTAMAMGLTSKKASARSVGVERKNLITVCR</sequence>
<evidence type="ECO:0000313" key="6">
    <source>
        <dbReference type="EMBL" id="TWW70313.1"/>
    </source>
</evidence>
<dbReference type="GO" id="GO:0034247">
    <property type="term" value="P:snoRNA splicing"/>
    <property type="evidence" value="ECO:0007669"/>
    <property type="project" value="TreeGrafter"/>
</dbReference>
<dbReference type="PANTHER" id="PTHR12930:SF0">
    <property type="entry name" value="RING FINGER PROTEIN 113B"/>
    <property type="match status" value="1"/>
</dbReference>
<evidence type="ECO:0000256" key="1">
    <source>
        <dbReference type="ARBA" id="ARBA00022723"/>
    </source>
</evidence>